<dbReference type="InterPro" id="IPR009100">
    <property type="entry name" value="AcylCoA_DH/oxidase_NM_dom_sf"/>
</dbReference>
<dbReference type="KEGG" id="cchl:FPL14_22110"/>
<dbReference type="PANTHER" id="PTHR43884">
    <property type="entry name" value="ACYL-COA DEHYDROGENASE"/>
    <property type="match status" value="1"/>
</dbReference>
<dbReference type="InterPro" id="IPR046373">
    <property type="entry name" value="Acyl-CoA_Oxase/DH_mid-dom_sf"/>
</dbReference>
<dbReference type="Pfam" id="PF02771">
    <property type="entry name" value="Acyl-CoA_dh_N"/>
    <property type="match status" value="1"/>
</dbReference>
<dbReference type="Gene3D" id="1.10.540.10">
    <property type="entry name" value="Acyl-CoA dehydrogenase/oxidase, N-terminal domain"/>
    <property type="match status" value="1"/>
</dbReference>
<dbReference type="EMBL" id="CP041969">
    <property type="protein sequence ID" value="QMV43571.1"/>
    <property type="molecule type" value="Genomic_DNA"/>
</dbReference>
<evidence type="ECO:0000259" key="1">
    <source>
        <dbReference type="Pfam" id="PF02771"/>
    </source>
</evidence>
<feature type="domain" description="Acyl-CoA dehydrogenase/oxidase N-terminal" evidence="1">
    <location>
        <begin position="11"/>
        <end position="109"/>
    </location>
</feature>
<accession>A0A7G5C2Y7</accession>
<protein>
    <submittedName>
        <fullName evidence="2">Acyl-CoA dehydrogenase</fullName>
    </submittedName>
</protein>
<dbReference type="RefSeq" id="WP_182299806.1">
    <property type="nucleotide sequence ID" value="NZ_CP041969.1"/>
</dbReference>
<evidence type="ECO:0000313" key="2">
    <source>
        <dbReference type="EMBL" id="QMV43571.1"/>
    </source>
</evidence>
<sequence length="357" mass="40261">MPAMNNEAVRRLEEIIHRDLKPKVRAVDSDAHYPLDYMVALGREGFFRSEGENIEDVRVNGVRLAEETAKSCMTTAFNIWCHLAALTYLRLTDNAELKQKLLPKLENGELRGGTGLSNPMKFYAGMDKLYLKAEPADGGYSLTGQLPMVSNLGNDHWFGAVAASGERERIMAFLPCRADGLTLDERLGFLGLNGSATYACQFDQVFIPREWVVSERADSFIESVRPTFVLYQIPLGLGIIESSIRSMRQAQEKQGGCNRLLPVQPEHLESEWLRLRERTYLLAGSPNMQEAWKPLLQVRLETAYLALQAVQACMLHQGSAGYLHHSAPSRRLREAYFFANLTPTVRHLEKLNRAFTN</sequence>
<organism evidence="2 3">
    <name type="scientific">Cohnella cholangitidis</name>
    <dbReference type="NCBI Taxonomy" id="2598458"/>
    <lineage>
        <taxon>Bacteria</taxon>
        <taxon>Bacillati</taxon>
        <taxon>Bacillota</taxon>
        <taxon>Bacilli</taxon>
        <taxon>Bacillales</taxon>
        <taxon>Paenibacillaceae</taxon>
        <taxon>Cohnella</taxon>
    </lineage>
</organism>
<dbReference type="InterPro" id="IPR013786">
    <property type="entry name" value="AcylCoA_DH/ox_N"/>
</dbReference>
<dbReference type="Gene3D" id="2.40.110.10">
    <property type="entry name" value="Butyryl-CoA Dehydrogenase, subunit A, domain 2"/>
    <property type="match status" value="1"/>
</dbReference>
<dbReference type="AlphaFoldDB" id="A0A7G5C2Y7"/>
<dbReference type="InterPro" id="IPR037069">
    <property type="entry name" value="AcylCoA_DH/ox_N_sf"/>
</dbReference>
<name>A0A7G5C2Y7_9BACL</name>
<dbReference type="GO" id="GO:0003995">
    <property type="term" value="F:acyl-CoA dehydrogenase activity"/>
    <property type="evidence" value="ECO:0007669"/>
    <property type="project" value="TreeGrafter"/>
</dbReference>
<keyword evidence="3" id="KW-1185">Reference proteome</keyword>
<dbReference type="GO" id="GO:0050660">
    <property type="term" value="F:flavin adenine dinucleotide binding"/>
    <property type="evidence" value="ECO:0007669"/>
    <property type="project" value="InterPro"/>
</dbReference>
<dbReference type="SUPFAM" id="SSF56645">
    <property type="entry name" value="Acyl-CoA dehydrogenase NM domain-like"/>
    <property type="match status" value="1"/>
</dbReference>
<dbReference type="Proteomes" id="UP000515679">
    <property type="component" value="Chromosome"/>
</dbReference>
<gene>
    <name evidence="2" type="ORF">FPL14_22110</name>
</gene>
<reference evidence="2 3" key="1">
    <citation type="submission" date="2019-07" db="EMBL/GenBank/DDBJ databases">
        <authorList>
            <person name="Kim J.K."/>
            <person name="Cheong H.-M."/>
            <person name="Choi Y."/>
            <person name="Hwang K.J."/>
            <person name="Lee S."/>
            <person name="Choi C."/>
        </authorList>
    </citation>
    <scope>NUCLEOTIDE SEQUENCE [LARGE SCALE GENOMIC DNA]</scope>
    <source>
        <strain evidence="2 3">KS 22</strain>
    </source>
</reference>
<evidence type="ECO:0000313" key="3">
    <source>
        <dbReference type="Proteomes" id="UP000515679"/>
    </source>
</evidence>
<proteinExistence type="predicted"/>
<dbReference type="PANTHER" id="PTHR43884:SF12">
    <property type="entry name" value="ISOVALERYL-COA DEHYDROGENASE, MITOCHONDRIAL-RELATED"/>
    <property type="match status" value="1"/>
</dbReference>